<reference evidence="6 7" key="1">
    <citation type="journal article" date="2019" name="Antimicrob. Agents Chemother.">
        <title>Applying Rapid Whole Genome Sequencing to Predict Phenotypic Antimicrobial Susceptibility Testing Results Among Carbapenem-Resistant Klebsiella pneumoniae Clinical Isolates.</title>
        <authorList>
            <person name="Tamma P.D."/>
            <person name="Fan Y."/>
            <person name="Bergman Y."/>
            <person name="Pertea G."/>
            <person name="Kazmi A."/>
            <person name="Lewis S."/>
            <person name="Carroll K.C."/>
            <person name="Schatz M.C."/>
            <person name="Timp W."/>
            <person name="Simner P.J."/>
        </authorList>
    </citation>
    <scope>NUCLEOTIDE SEQUENCE [LARGE SCALE GENOMIC DNA]</scope>
    <source>
        <strain evidence="6 7">KLPN_33</strain>
    </source>
</reference>
<gene>
    <name evidence="6" type="ORF">EAO28_06505</name>
</gene>
<organism evidence="6 7">
    <name type="scientific">Klebsiella pneumoniae</name>
    <dbReference type="NCBI Taxonomy" id="573"/>
    <lineage>
        <taxon>Bacteria</taxon>
        <taxon>Pseudomonadati</taxon>
        <taxon>Pseudomonadota</taxon>
        <taxon>Gammaproteobacteria</taxon>
        <taxon>Enterobacterales</taxon>
        <taxon>Enterobacteriaceae</taxon>
        <taxon>Klebsiella/Raoultella group</taxon>
        <taxon>Klebsiella</taxon>
        <taxon>Klebsiella pneumoniae complex</taxon>
    </lineage>
</organism>
<dbReference type="GO" id="GO:0022857">
    <property type="term" value="F:transmembrane transporter activity"/>
    <property type="evidence" value="ECO:0007669"/>
    <property type="project" value="InterPro"/>
</dbReference>
<evidence type="ECO:0000313" key="6">
    <source>
        <dbReference type="EMBL" id="RRE43317.1"/>
    </source>
</evidence>
<dbReference type="Gene3D" id="1.20.1250.20">
    <property type="entry name" value="MFS general substrate transporter like domains"/>
    <property type="match status" value="1"/>
</dbReference>
<accession>A0A3P2EHY7</accession>
<evidence type="ECO:0000256" key="4">
    <source>
        <dbReference type="ARBA" id="ARBA00023136"/>
    </source>
</evidence>
<dbReference type="EMBL" id="RCZY01000002">
    <property type="protein sequence ID" value="RRE43317.1"/>
    <property type="molecule type" value="Genomic_DNA"/>
</dbReference>
<comment type="caution">
    <text evidence="6">The sequence shown here is derived from an EMBL/GenBank/DDBJ whole genome shotgun (WGS) entry which is preliminary data.</text>
</comment>
<feature type="transmembrane region" description="Helical" evidence="5">
    <location>
        <begin position="56"/>
        <end position="76"/>
    </location>
</feature>
<dbReference type="InterPro" id="IPR000109">
    <property type="entry name" value="POT_fam"/>
</dbReference>
<keyword evidence="2 5" id="KW-0812">Transmembrane</keyword>
<evidence type="ECO:0000256" key="1">
    <source>
        <dbReference type="ARBA" id="ARBA00004141"/>
    </source>
</evidence>
<evidence type="ECO:0000256" key="2">
    <source>
        <dbReference type="ARBA" id="ARBA00022692"/>
    </source>
</evidence>
<evidence type="ECO:0000313" key="7">
    <source>
        <dbReference type="Proteomes" id="UP000272440"/>
    </source>
</evidence>
<dbReference type="Pfam" id="PF00854">
    <property type="entry name" value="PTR2"/>
    <property type="match status" value="1"/>
</dbReference>
<name>A0A3P2EHY7_KLEPN</name>
<feature type="transmembrane region" description="Helical" evidence="5">
    <location>
        <begin position="25"/>
        <end position="44"/>
    </location>
</feature>
<comment type="subcellular location">
    <subcellularLocation>
        <location evidence="1">Membrane</location>
        <topology evidence="1">Multi-pass membrane protein</topology>
    </subcellularLocation>
</comment>
<evidence type="ECO:0000256" key="5">
    <source>
        <dbReference type="SAM" id="Phobius"/>
    </source>
</evidence>
<dbReference type="Proteomes" id="UP000272440">
    <property type="component" value="Unassembled WGS sequence"/>
</dbReference>
<dbReference type="InterPro" id="IPR036259">
    <property type="entry name" value="MFS_trans_sf"/>
</dbReference>
<dbReference type="GO" id="GO:0016020">
    <property type="term" value="C:membrane"/>
    <property type="evidence" value="ECO:0007669"/>
    <property type="project" value="UniProtKB-SubCell"/>
</dbReference>
<evidence type="ECO:0008006" key="8">
    <source>
        <dbReference type="Google" id="ProtNLM"/>
    </source>
</evidence>
<proteinExistence type="predicted"/>
<sequence length="127" mass="13370">MSAGFCILTLSARWSAAYGQSSMPLMVLGLAVMGFAELFIDPVAMSQITRIEIPGVTGVLTGIYMLLSGAIANYLAGVIADQTSQASFDAAGAVNYSIDAYITVFSQITGARWPASAWCWSSGCIIR</sequence>
<keyword evidence="4 5" id="KW-0472">Membrane</keyword>
<evidence type="ECO:0000256" key="3">
    <source>
        <dbReference type="ARBA" id="ARBA00022989"/>
    </source>
</evidence>
<dbReference type="AlphaFoldDB" id="A0A3P2EHY7"/>
<keyword evidence="3 5" id="KW-1133">Transmembrane helix</keyword>
<protein>
    <recommendedName>
        <fullName evidence="8">Di/tripeptide permease YbgH</fullName>
    </recommendedName>
</protein>